<reference evidence="2 3" key="1">
    <citation type="submission" date="2016-03" db="EMBL/GenBank/DDBJ databases">
        <title>Comparative genomics of human isolates of Fusobacterium necrophorum.</title>
        <authorList>
            <person name="Jensen A."/>
            <person name="Bank S."/>
            <person name="Andersen P.S."/>
            <person name="Kristensen L.H."/>
            <person name="Prag J."/>
        </authorList>
    </citation>
    <scope>NUCLEOTIDE SEQUENCE [LARGE SCALE GENOMIC DNA]</scope>
    <source>
        <strain evidence="2 3">LS_1264</strain>
    </source>
</reference>
<accession>A0A162J5K4</accession>
<keyword evidence="1" id="KW-0812">Transmembrane</keyword>
<feature type="transmembrane region" description="Helical" evidence="1">
    <location>
        <begin position="12"/>
        <end position="30"/>
    </location>
</feature>
<dbReference type="Proteomes" id="UP000075816">
    <property type="component" value="Unassembled WGS sequence"/>
</dbReference>
<keyword evidence="1" id="KW-0472">Membrane</keyword>
<dbReference type="RefSeq" id="WP_062680612.1">
    <property type="nucleotide sequence ID" value="NZ_CAXOUF010000029.1"/>
</dbReference>
<name>A0A162J5K4_9FUSO</name>
<gene>
    <name evidence="2" type="ORF">A2J07_00150</name>
</gene>
<keyword evidence="1" id="KW-1133">Transmembrane helix</keyword>
<proteinExistence type="predicted"/>
<dbReference type="AlphaFoldDB" id="A0A162J5K4"/>
<dbReference type="EMBL" id="LVEA01000001">
    <property type="protein sequence ID" value="KYL05178.1"/>
    <property type="molecule type" value="Genomic_DNA"/>
</dbReference>
<organism evidence="2 3">
    <name type="scientific">Fusobacterium necrophorum subsp. funduliforme</name>
    <dbReference type="NCBI Taxonomy" id="143387"/>
    <lineage>
        <taxon>Bacteria</taxon>
        <taxon>Fusobacteriati</taxon>
        <taxon>Fusobacteriota</taxon>
        <taxon>Fusobacteriia</taxon>
        <taxon>Fusobacteriales</taxon>
        <taxon>Fusobacteriaceae</taxon>
        <taxon>Fusobacterium</taxon>
    </lineage>
</organism>
<protein>
    <submittedName>
        <fullName evidence="2">Uncharacterized protein</fullName>
    </submittedName>
</protein>
<evidence type="ECO:0000313" key="2">
    <source>
        <dbReference type="EMBL" id="KYL05178.1"/>
    </source>
</evidence>
<comment type="caution">
    <text evidence="2">The sequence shown here is derived from an EMBL/GenBank/DDBJ whole genome shotgun (WGS) entry which is preliminary data.</text>
</comment>
<evidence type="ECO:0000256" key="1">
    <source>
        <dbReference type="SAM" id="Phobius"/>
    </source>
</evidence>
<sequence>MLIDMIQLISQHGVLLVIGAWTLYFFFTFFERKTKKDEKTREDFDSILINQLREFQSSMLNYKADLSELKKLILNKTNMSVNDFEILCNSQNNMMLLQIQILFFQIIEQNHINKNNLEITLKKVQNIVDSVINKSIYNLNRLSYDDESIKLACKVQEEQKQTILESMEQILNTYVTSDSKFKDLDAKRSIEELMKFVGNVLTTEIYKVINE</sequence>
<evidence type="ECO:0000313" key="3">
    <source>
        <dbReference type="Proteomes" id="UP000075816"/>
    </source>
</evidence>